<feature type="chain" id="PRO_5025489260" description="Malectin-like domain-containing protein" evidence="6">
    <location>
        <begin position="25"/>
        <end position="142"/>
    </location>
</feature>
<evidence type="ECO:0000256" key="1">
    <source>
        <dbReference type="ARBA" id="ARBA00004167"/>
    </source>
</evidence>
<evidence type="ECO:0000256" key="2">
    <source>
        <dbReference type="ARBA" id="ARBA00022692"/>
    </source>
</evidence>
<dbReference type="Pfam" id="PF12819">
    <property type="entry name" value="Malectin_like"/>
    <property type="match status" value="1"/>
</dbReference>
<dbReference type="AlphaFoldDB" id="A0A6A6K4L9"/>
<dbReference type="Proteomes" id="UP000467840">
    <property type="component" value="Chromosome 12"/>
</dbReference>
<accession>A0A6A6K4L9</accession>
<evidence type="ECO:0000256" key="4">
    <source>
        <dbReference type="ARBA" id="ARBA00022989"/>
    </source>
</evidence>
<comment type="caution">
    <text evidence="8">The sequence shown here is derived from an EMBL/GenBank/DDBJ whole genome shotgun (WGS) entry which is preliminary data.</text>
</comment>
<evidence type="ECO:0000313" key="8">
    <source>
        <dbReference type="EMBL" id="KAF2283385.1"/>
    </source>
</evidence>
<dbReference type="GO" id="GO:0016020">
    <property type="term" value="C:membrane"/>
    <property type="evidence" value="ECO:0007669"/>
    <property type="project" value="UniProtKB-SubCell"/>
</dbReference>
<protein>
    <recommendedName>
        <fullName evidence="7">Malectin-like domain-containing protein</fullName>
    </recommendedName>
</protein>
<feature type="signal peptide" evidence="6">
    <location>
        <begin position="1"/>
        <end position="24"/>
    </location>
</feature>
<keyword evidence="5" id="KW-0472">Membrane</keyword>
<name>A0A6A6K4L9_HEVBR</name>
<keyword evidence="3 6" id="KW-0732">Signal</keyword>
<dbReference type="InterPro" id="IPR024788">
    <property type="entry name" value="Malectin-like_Carb-bd_dom"/>
</dbReference>
<keyword evidence="4" id="KW-1133">Transmembrane helix</keyword>
<organism evidence="8 9">
    <name type="scientific">Hevea brasiliensis</name>
    <name type="common">Para rubber tree</name>
    <name type="synonym">Siphonia brasiliensis</name>
    <dbReference type="NCBI Taxonomy" id="3981"/>
    <lineage>
        <taxon>Eukaryota</taxon>
        <taxon>Viridiplantae</taxon>
        <taxon>Streptophyta</taxon>
        <taxon>Embryophyta</taxon>
        <taxon>Tracheophyta</taxon>
        <taxon>Spermatophyta</taxon>
        <taxon>Magnoliopsida</taxon>
        <taxon>eudicotyledons</taxon>
        <taxon>Gunneridae</taxon>
        <taxon>Pentapetalae</taxon>
        <taxon>rosids</taxon>
        <taxon>fabids</taxon>
        <taxon>Malpighiales</taxon>
        <taxon>Euphorbiaceae</taxon>
        <taxon>Crotonoideae</taxon>
        <taxon>Micrandreae</taxon>
        <taxon>Hevea</taxon>
    </lineage>
</organism>
<feature type="domain" description="Malectin-like" evidence="7">
    <location>
        <begin position="28"/>
        <end position="139"/>
    </location>
</feature>
<evidence type="ECO:0000313" key="9">
    <source>
        <dbReference type="Proteomes" id="UP000467840"/>
    </source>
</evidence>
<keyword evidence="2" id="KW-0812">Transmembrane</keyword>
<evidence type="ECO:0000256" key="6">
    <source>
        <dbReference type="SAM" id="SignalP"/>
    </source>
</evidence>
<proteinExistence type="predicted"/>
<dbReference type="PANTHER" id="PTHR45631">
    <property type="entry name" value="OS07G0107800 PROTEIN-RELATED"/>
    <property type="match status" value="1"/>
</dbReference>
<reference evidence="8 9" key="1">
    <citation type="journal article" date="2020" name="Mol. Plant">
        <title>The Chromosome-Based Rubber Tree Genome Provides New Insights into Spurge Genome Evolution and Rubber Biosynthesis.</title>
        <authorList>
            <person name="Liu J."/>
            <person name="Shi C."/>
            <person name="Shi C.C."/>
            <person name="Li W."/>
            <person name="Zhang Q.J."/>
            <person name="Zhang Y."/>
            <person name="Li K."/>
            <person name="Lu H.F."/>
            <person name="Shi C."/>
            <person name="Zhu S.T."/>
            <person name="Xiao Z.Y."/>
            <person name="Nan H."/>
            <person name="Yue Y."/>
            <person name="Zhu X.G."/>
            <person name="Wu Y."/>
            <person name="Hong X.N."/>
            <person name="Fan G.Y."/>
            <person name="Tong Y."/>
            <person name="Zhang D."/>
            <person name="Mao C.L."/>
            <person name="Liu Y.L."/>
            <person name="Hao S.J."/>
            <person name="Liu W.Q."/>
            <person name="Lv M.Q."/>
            <person name="Zhang H.B."/>
            <person name="Liu Y."/>
            <person name="Hu-Tang G.R."/>
            <person name="Wang J.P."/>
            <person name="Wang J.H."/>
            <person name="Sun Y.H."/>
            <person name="Ni S.B."/>
            <person name="Chen W.B."/>
            <person name="Zhang X.C."/>
            <person name="Jiao Y.N."/>
            <person name="Eichler E.E."/>
            <person name="Li G.H."/>
            <person name="Liu X."/>
            <person name="Gao L.Z."/>
        </authorList>
    </citation>
    <scope>NUCLEOTIDE SEQUENCE [LARGE SCALE GENOMIC DNA]</scope>
    <source>
        <strain evidence="9">cv. GT1</strain>
        <tissue evidence="8">Leaf</tissue>
    </source>
</reference>
<evidence type="ECO:0000259" key="7">
    <source>
        <dbReference type="Pfam" id="PF12819"/>
    </source>
</evidence>
<sequence>MEELMMVLNMILVVLLSISLQAFSQVAIAIGHQFLFRAGFYYGNYDGLSKPPSFNLEIDGNFWATVTANSTSNNEPVYHEMIYMIKRDSAQVCLDNIGDGIPFISSLEATAIDMRNTYRLMENKTALLLHSRTNYGANNTIE</sequence>
<evidence type="ECO:0000256" key="5">
    <source>
        <dbReference type="ARBA" id="ARBA00023136"/>
    </source>
</evidence>
<keyword evidence="9" id="KW-1185">Reference proteome</keyword>
<comment type="subcellular location">
    <subcellularLocation>
        <location evidence="1">Membrane</location>
        <topology evidence="1">Single-pass membrane protein</topology>
    </subcellularLocation>
</comment>
<gene>
    <name evidence="8" type="ORF">GH714_003747</name>
</gene>
<evidence type="ECO:0000256" key="3">
    <source>
        <dbReference type="ARBA" id="ARBA00022729"/>
    </source>
</evidence>
<dbReference type="PANTHER" id="PTHR45631:SF44">
    <property type="entry name" value="CARBOHYDRATE-BINDING PROTEIN OF THE ER PROTEIN"/>
    <property type="match status" value="1"/>
</dbReference>
<dbReference type="EMBL" id="JAAGAX010000018">
    <property type="protein sequence ID" value="KAF2283385.1"/>
    <property type="molecule type" value="Genomic_DNA"/>
</dbReference>